<accession>A0ACC3SMJ9</accession>
<keyword evidence="2" id="KW-1185">Reference proteome</keyword>
<sequence length="196" mass="22090">MAGLDGDPPKISILLLGDAEVGKSMFLSRMTLGSRPTSSGATLPQLHDLEQPFVFDIKLYNRPYRFEFYDTASPTNYTLLQPQVIILCYDISDRASLTSLHTRWKHVVETHFNYDEMLPVIMLGLKRDLRREGVEGMVFPQEAIRIAQEMRCDKYCECSALTGELCKEVFEDVAKTAAMTTTEKGGKSEPPPCTIM</sequence>
<reference evidence="1" key="1">
    <citation type="submission" date="2024-02" db="EMBL/GenBank/DDBJ databases">
        <title>Metagenome Assembled Genome of Zalaria obscura JY119.</title>
        <authorList>
            <person name="Vighnesh L."/>
            <person name="Jagadeeshwari U."/>
            <person name="Venkata Ramana C."/>
            <person name="Sasikala C."/>
        </authorList>
    </citation>
    <scope>NUCLEOTIDE SEQUENCE</scope>
    <source>
        <strain evidence="1">JY119</strain>
    </source>
</reference>
<comment type="caution">
    <text evidence="1">The sequence shown here is derived from an EMBL/GenBank/DDBJ whole genome shotgun (WGS) entry which is preliminary data.</text>
</comment>
<name>A0ACC3SMJ9_9PEZI</name>
<gene>
    <name evidence="1" type="ORF">M8818_001226</name>
</gene>
<dbReference type="EMBL" id="JAMKPW020000005">
    <property type="protein sequence ID" value="KAK8217470.1"/>
    <property type="molecule type" value="Genomic_DNA"/>
</dbReference>
<organism evidence="1 2">
    <name type="scientific">Zalaria obscura</name>
    <dbReference type="NCBI Taxonomy" id="2024903"/>
    <lineage>
        <taxon>Eukaryota</taxon>
        <taxon>Fungi</taxon>
        <taxon>Dikarya</taxon>
        <taxon>Ascomycota</taxon>
        <taxon>Pezizomycotina</taxon>
        <taxon>Dothideomycetes</taxon>
        <taxon>Dothideomycetidae</taxon>
        <taxon>Dothideales</taxon>
        <taxon>Zalariaceae</taxon>
        <taxon>Zalaria</taxon>
    </lineage>
</organism>
<proteinExistence type="predicted"/>
<evidence type="ECO:0000313" key="1">
    <source>
        <dbReference type="EMBL" id="KAK8217470.1"/>
    </source>
</evidence>
<evidence type="ECO:0000313" key="2">
    <source>
        <dbReference type="Proteomes" id="UP001320706"/>
    </source>
</evidence>
<dbReference type="Proteomes" id="UP001320706">
    <property type="component" value="Unassembled WGS sequence"/>
</dbReference>
<protein>
    <submittedName>
        <fullName evidence="1">Uncharacterized protein</fullName>
    </submittedName>
</protein>